<dbReference type="Proteomes" id="UP000266188">
    <property type="component" value="Unassembled WGS sequence"/>
</dbReference>
<feature type="compositionally biased region" description="Basic and acidic residues" evidence="2">
    <location>
        <begin position="161"/>
        <end position="175"/>
    </location>
</feature>
<evidence type="ECO:0000256" key="1">
    <source>
        <dbReference type="ARBA" id="ARBA00007797"/>
    </source>
</evidence>
<dbReference type="SUPFAM" id="SSF48371">
    <property type="entry name" value="ARM repeat"/>
    <property type="match status" value="1"/>
</dbReference>
<organism evidence="4 5">
    <name type="scientific">Aspergillus sclerotialis</name>
    <dbReference type="NCBI Taxonomy" id="2070753"/>
    <lineage>
        <taxon>Eukaryota</taxon>
        <taxon>Fungi</taxon>
        <taxon>Dikarya</taxon>
        <taxon>Ascomycota</taxon>
        <taxon>Pezizomycotina</taxon>
        <taxon>Eurotiomycetes</taxon>
        <taxon>Eurotiomycetidae</taxon>
        <taxon>Eurotiales</taxon>
        <taxon>Aspergillaceae</taxon>
        <taxon>Aspergillus</taxon>
        <taxon>Aspergillus subgen. Polypaecilum</taxon>
    </lineage>
</organism>
<feature type="compositionally biased region" description="Basic and acidic residues" evidence="2">
    <location>
        <begin position="100"/>
        <end position="112"/>
    </location>
</feature>
<evidence type="ECO:0000256" key="2">
    <source>
        <dbReference type="SAM" id="MobiDB-lite"/>
    </source>
</evidence>
<dbReference type="InterPro" id="IPR011989">
    <property type="entry name" value="ARM-like"/>
</dbReference>
<feature type="compositionally biased region" description="Basic and acidic residues" evidence="2">
    <location>
        <begin position="941"/>
        <end position="954"/>
    </location>
</feature>
<dbReference type="PANTHER" id="PTHR12048">
    <property type="entry name" value="CCAAT-BINDING FACTOR-RELATED"/>
    <property type="match status" value="1"/>
</dbReference>
<feature type="compositionally biased region" description="Basic and acidic residues" evidence="2">
    <location>
        <begin position="243"/>
        <end position="261"/>
    </location>
</feature>
<reference evidence="5" key="1">
    <citation type="submission" date="2017-02" db="EMBL/GenBank/DDBJ databases">
        <authorList>
            <person name="Tafer H."/>
            <person name="Lopandic K."/>
        </authorList>
    </citation>
    <scope>NUCLEOTIDE SEQUENCE [LARGE SCALE GENOMIC DNA]</scope>
    <source>
        <strain evidence="5">CBS 366.77</strain>
    </source>
</reference>
<sequence>MANNKGKRSSDVKTASPDGGVSLNESNSGADSLPNLDQSAFAGLRQKIEQKLEKENEAKQKPKNKAKDTSNNTPKKEKPAPAKPESKEESNKNKGKKRDRNGDVIAREEKKAGKNKQANSGQKNDDDTLHREILALGGTQDDYDLLADVDSESEVEGAADTSKKSNKKSDDDSLRKQLSSMLAAAGQVVPEDLNGEEEDNAADEDVDEDEQSEIGEDSEGEEGLGQEISDVEEETPPAPSPKAAKEQSKKAATKEPAKAEPETILPKAYSNLAVTPRSDWFSVSLPSISSKQANALPRHLVDRIHQYAVSLLDQENKMYSDAQKTSSSSSQKFYATIMSSGTLTDKISALTLAVQESPLHNMKALENLIGLGKKRSRTQAVEVLRSLKDMFAQGTLLPNDRRLRSFANQPSLMAAFQGAGNNWSEGAPLPNGLQKSHLIVWAFEHYLKEQYFEVIKILEVWCNDEIEFSRSKAVSYVYELLKEKPEQEANLLRLLVNKLGDPGRKIASRASYLLLQLEQAHPMMKSTIIKTIEEVLFRPGQSQHAKYYAIITLNQTVLSVKEENVAVQLLDIYFALFVSLLKPVKNAKPQTKGHGKFGKKGAKGQKKDDQEKGQAQIEEMQDKLTSGVLTGVNRAYPFTTSDTERLSKHIDTLFRITHSANFNTSIQALMLIQQLTQSHQVAADRFYRTLYESLLDPRIATSSKQTLYLNLLYKALKNDLNERRVKAFVKRIVQVLGLHQPSFICGIFYLIRELESTFPGIQSLFDQPEENDSDEEEVFKDVPDEDEEKQDQAEASESKQQKPTNGYDPRKRDPEHSNADRTCLWELLPYLSHFHPAISVNASYLLEHQPMSGKPDLSLHTLIHFLDRFIYRAPKASVTARGGSIMQPLAGSDAKDRLVSVGKDRQYVPLNSEAFWKKKSDEVAAEDVFFHEYFNRLGKDKEKADKKSKAKDPVEQAEEAGDGDLSEGESEIWKALVNSRPEVEGGDSDDDLDLDDLESAYDDEDEDGAGGEDEGDDEGVIFNDESDDDMDEEEAPEQPAKSKAEAKKPQDEEPSDEDDDFNMDVSDDEAFIGSDEELPMDMAFDNEEEETKDDKSERKKRRKLKHLPTFASADDYAALLAGEDEGM</sequence>
<dbReference type="Gene3D" id="1.25.10.10">
    <property type="entry name" value="Leucine-rich Repeat Variant"/>
    <property type="match status" value="1"/>
</dbReference>
<dbReference type="EMBL" id="MVGC01000440">
    <property type="protein sequence ID" value="RJE19167.1"/>
    <property type="molecule type" value="Genomic_DNA"/>
</dbReference>
<feature type="compositionally biased region" description="Basic and acidic residues" evidence="2">
    <location>
        <begin position="46"/>
        <end position="92"/>
    </location>
</feature>
<evidence type="ECO:0000313" key="4">
    <source>
        <dbReference type="EMBL" id="RJE19167.1"/>
    </source>
</evidence>
<feature type="compositionally biased region" description="Acidic residues" evidence="2">
    <location>
        <begin position="955"/>
        <end position="970"/>
    </location>
</feature>
<feature type="compositionally biased region" description="Basic and acidic residues" evidence="2">
    <location>
        <begin position="790"/>
        <end position="800"/>
    </location>
</feature>
<feature type="compositionally biased region" description="Basic and acidic residues" evidence="2">
    <location>
        <begin position="123"/>
        <end position="133"/>
    </location>
</feature>
<feature type="compositionally biased region" description="Basic residues" evidence="2">
    <location>
        <begin position="591"/>
        <end position="604"/>
    </location>
</feature>
<dbReference type="Pfam" id="PF03914">
    <property type="entry name" value="CBF"/>
    <property type="match status" value="1"/>
</dbReference>
<dbReference type="InterPro" id="IPR005612">
    <property type="entry name" value="CCAAT-binding_factor"/>
</dbReference>
<feature type="compositionally biased region" description="Acidic residues" evidence="2">
    <location>
        <begin position="141"/>
        <end position="157"/>
    </location>
</feature>
<feature type="region of interest" description="Disordered" evidence="2">
    <location>
        <begin position="1"/>
        <end position="263"/>
    </location>
</feature>
<dbReference type="AlphaFoldDB" id="A0A3A2ZCZ0"/>
<dbReference type="InterPro" id="IPR016024">
    <property type="entry name" value="ARM-type_fold"/>
</dbReference>
<feature type="compositionally biased region" description="Acidic residues" evidence="2">
    <location>
        <begin position="984"/>
        <end position="1036"/>
    </location>
</feature>
<feature type="region of interest" description="Disordered" evidence="2">
    <location>
        <begin position="763"/>
        <end position="816"/>
    </location>
</feature>
<name>A0A3A2ZCZ0_9EURO</name>
<dbReference type="PANTHER" id="PTHR12048:SF0">
    <property type="entry name" value="CCAAT_ENHANCER-BINDING PROTEIN ZETA"/>
    <property type="match status" value="1"/>
</dbReference>
<dbReference type="STRING" id="2070753.A0A3A2ZCZ0"/>
<gene>
    <name evidence="4" type="ORF">PHISCL_08500</name>
</gene>
<feature type="compositionally biased region" description="Basic and acidic residues" evidence="2">
    <location>
        <begin position="1040"/>
        <end position="1051"/>
    </location>
</feature>
<proteinExistence type="inferred from homology"/>
<feature type="region of interest" description="Disordered" evidence="2">
    <location>
        <begin position="941"/>
        <end position="1103"/>
    </location>
</feature>
<comment type="similarity">
    <text evidence="1">Belongs to the CBF/MAK21 family.</text>
</comment>
<feature type="region of interest" description="Disordered" evidence="2">
    <location>
        <begin position="588"/>
        <end position="616"/>
    </location>
</feature>
<feature type="compositionally biased region" description="Polar residues" evidence="2">
    <location>
        <begin position="23"/>
        <end position="38"/>
    </location>
</feature>
<keyword evidence="5" id="KW-1185">Reference proteome</keyword>
<dbReference type="OrthoDB" id="28947at2759"/>
<feature type="compositionally biased region" description="Acidic residues" evidence="2">
    <location>
        <begin position="193"/>
        <end position="235"/>
    </location>
</feature>
<dbReference type="InterPro" id="IPR040155">
    <property type="entry name" value="CEBPZ/Mak21-like"/>
</dbReference>
<feature type="compositionally biased region" description="Acidic residues" evidence="2">
    <location>
        <begin position="767"/>
        <end position="789"/>
    </location>
</feature>
<feature type="compositionally biased region" description="Acidic residues" evidence="2">
    <location>
        <begin position="1052"/>
        <end position="1091"/>
    </location>
</feature>
<comment type="caution">
    <text evidence="4">The sequence shown here is derived from an EMBL/GenBank/DDBJ whole genome shotgun (WGS) entry which is preliminary data.</text>
</comment>
<feature type="domain" description="CCAAT-binding factor" evidence="3">
    <location>
        <begin position="665"/>
        <end position="841"/>
    </location>
</feature>
<evidence type="ECO:0000313" key="5">
    <source>
        <dbReference type="Proteomes" id="UP000266188"/>
    </source>
</evidence>
<evidence type="ECO:0000259" key="3">
    <source>
        <dbReference type="Pfam" id="PF03914"/>
    </source>
</evidence>
<dbReference type="GO" id="GO:0005634">
    <property type="term" value="C:nucleus"/>
    <property type="evidence" value="ECO:0007669"/>
    <property type="project" value="TreeGrafter"/>
</dbReference>
<accession>A0A3A2ZCZ0</accession>
<protein>
    <submittedName>
        <fullName evidence="4">Ribosome biogenesis, protein</fullName>
    </submittedName>
</protein>